<accession>A0A7T0DT60</accession>
<organism evidence="1">
    <name type="scientific">Enterobacter mori</name>
    <dbReference type="NCBI Taxonomy" id="539813"/>
    <lineage>
        <taxon>Bacteria</taxon>
        <taxon>Pseudomonadati</taxon>
        <taxon>Pseudomonadota</taxon>
        <taxon>Gammaproteobacteria</taxon>
        <taxon>Enterobacterales</taxon>
        <taxon>Enterobacteriaceae</taxon>
        <taxon>Enterobacter</taxon>
    </lineage>
</organism>
<protein>
    <submittedName>
        <fullName evidence="1">Uncharacterized protein</fullName>
    </submittedName>
</protein>
<proteinExistence type="predicted"/>
<sequence length="106" mass="11587">MGFVSPATDYVEARLTIDKLCNIDMNCRVIETDCGWAVINVSLPVNSGNVVLVTFDGRNHFAKVMGRLLITMDGEAVEGDALEDVVVHGVVTHTLNRIRDDDCPIV</sequence>
<name>A0A7T0DT60_9ENTR</name>
<reference evidence="1" key="1">
    <citation type="submission" date="2020-09" db="EMBL/GenBank/DDBJ databases">
        <title>First Report of a novel Colistin-Resistant species of Enterobacter cloacae complex Producing MCR-5 isolated from hospital sewage water.</title>
        <authorList>
            <person name="Zhou K."/>
        </authorList>
    </citation>
    <scope>NUCLEOTIDE SEQUENCE [LARGE SCALE GENOMIC DNA]</scope>
    <source>
        <strain evidence="1">HSW1412</strain>
    </source>
</reference>
<gene>
    <name evidence="1" type="ORF">IDM36_13100</name>
</gene>
<evidence type="ECO:0000313" key="1">
    <source>
        <dbReference type="EMBL" id="QPJ98877.1"/>
    </source>
</evidence>
<dbReference type="AlphaFoldDB" id="A0A7T0DT60"/>
<dbReference type="EMBL" id="CP061801">
    <property type="protein sequence ID" value="QPJ98877.1"/>
    <property type="molecule type" value="Genomic_DNA"/>
</dbReference>